<name>A4U055_9PROT</name>
<evidence type="ECO:0000313" key="1">
    <source>
        <dbReference type="EMBL" id="CAM76262.1"/>
    </source>
</evidence>
<protein>
    <submittedName>
        <fullName evidence="1">Uncharacterized protein</fullName>
    </submittedName>
</protein>
<accession>A4U055</accession>
<dbReference type="AlphaFoldDB" id="A4U055"/>
<sequence>MTDGPGSSRFPAALEGMRRLGHRWRLFSMPLTCPYSRGSQLIGGQVDEIFA</sequence>
<reference evidence="1" key="1">
    <citation type="journal article" date="2007" name="J. Bacteriol.">
        <title>Comparative genome analysis of four magnetotactic bacteria reveals a complex set of group-specific genes implicated in magnetosome biomineralization and function.</title>
        <authorList>
            <person name="Richter M."/>
            <person name="Kube M."/>
            <person name="Bazylinski D.A."/>
            <person name="Lombardot T."/>
            <person name="Gloeckner F.O."/>
            <person name="Reinhardt R."/>
            <person name="Schueler D."/>
        </authorList>
    </citation>
    <scope>NUCLEOTIDE SEQUENCE</scope>
    <source>
        <strain evidence="1">MSR-1</strain>
    </source>
</reference>
<dbReference type="EMBL" id="CU459003">
    <property type="protein sequence ID" value="CAM76262.1"/>
    <property type="molecule type" value="Genomic_DNA"/>
</dbReference>
<gene>
    <name evidence="1" type="ORF">MGR_1350</name>
</gene>
<organism evidence="1">
    <name type="scientific">Magnetospirillum gryphiswaldense</name>
    <dbReference type="NCBI Taxonomy" id="55518"/>
    <lineage>
        <taxon>Bacteria</taxon>
        <taxon>Pseudomonadati</taxon>
        <taxon>Pseudomonadota</taxon>
        <taxon>Alphaproteobacteria</taxon>
        <taxon>Rhodospirillales</taxon>
        <taxon>Rhodospirillaceae</taxon>
        <taxon>Magnetospirillum</taxon>
    </lineage>
</organism>
<proteinExistence type="predicted"/>